<evidence type="ECO:0000313" key="3">
    <source>
        <dbReference type="Proteomes" id="UP000823775"/>
    </source>
</evidence>
<dbReference type="Proteomes" id="UP000823775">
    <property type="component" value="Unassembled WGS sequence"/>
</dbReference>
<reference evidence="2 3" key="1">
    <citation type="journal article" date="2021" name="BMC Genomics">
        <title>Datura genome reveals duplications of psychoactive alkaloid biosynthetic genes and high mutation rate following tissue culture.</title>
        <authorList>
            <person name="Rajewski A."/>
            <person name="Carter-House D."/>
            <person name="Stajich J."/>
            <person name="Litt A."/>
        </authorList>
    </citation>
    <scope>NUCLEOTIDE SEQUENCE [LARGE SCALE GENOMIC DNA]</scope>
    <source>
        <strain evidence="2">AR-01</strain>
    </source>
</reference>
<organism evidence="2 3">
    <name type="scientific">Datura stramonium</name>
    <name type="common">Jimsonweed</name>
    <name type="synonym">Common thornapple</name>
    <dbReference type="NCBI Taxonomy" id="4076"/>
    <lineage>
        <taxon>Eukaryota</taxon>
        <taxon>Viridiplantae</taxon>
        <taxon>Streptophyta</taxon>
        <taxon>Embryophyta</taxon>
        <taxon>Tracheophyta</taxon>
        <taxon>Spermatophyta</taxon>
        <taxon>Magnoliopsida</taxon>
        <taxon>eudicotyledons</taxon>
        <taxon>Gunneridae</taxon>
        <taxon>Pentapetalae</taxon>
        <taxon>asterids</taxon>
        <taxon>lamiids</taxon>
        <taxon>Solanales</taxon>
        <taxon>Solanaceae</taxon>
        <taxon>Solanoideae</taxon>
        <taxon>Datureae</taxon>
        <taxon>Datura</taxon>
    </lineage>
</organism>
<feature type="region of interest" description="Disordered" evidence="1">
    <location>
        <begin position="30"/>
        <end position="62"/>
    </location>
</feature>
<accession>A0ABS8UVU5</accession>
<keyword evidence="3" id="KW-1185">Reference proteome</keyword>
<feature type="non-terminal residue" evidence="2">
    <location>
        <position position="62"/>
    </location>
</feature>
<sequence length="62" mass="7072">MQPTKYKLRGLYAKIDVLENDVMVLQEDVERYTNPQTPSKMDSPDSTVVATQPKVPKHPLDD</sequence>
<evidence type="ECO:0000313" key="2">
    <source>
        <dbReference type="EMBL" id="MCD9638161.1"/>
    </source>
</evidence>
<dbReference type="EMBL" id="JACEIK010002636">
    <property type="protein sequence ID" value="MCD9638161.1"/>
    <property type="molecule type" value="Genomic_DNA"/>
</dbReference>
<comment type="caution">
    <text evidence="2">The sequence shown here is derived from an EMBL/GenBank/DDBJ whole genome shotgun (WGS) entry which is preliminary data.</text>
</comment>
<name>A0ABS8UVU5_DATST</name>
<evidence type="ECO:0000256" key="1">
    <source>
        <dbReference type="SAM" id="MobiDB-lite"/>
    </source>
</evidence>
<feature type="compositionally biased region" description="Polar residues" evidence="1">
    <location>
        <begin position="33"/>
        <end position="50"/>
    </location>
</feature>
<gene>
    <name evidence="2" type="ORF">HAX54_021935</name>
</gene>
<proteinExistence type="predicted"/>
<protein>
    <submittedName>
        <fullName evidence="2">Uncharacterized protein</fullName>
    </submittedName>
</protein>